<dbReference type="Pfam" id="PF01782">
    <property type="entry name" value="RimM"/>
    <property type="match status" value="1"/>
</dbReference>
<reference evidence="7" key="1">
    <citation type="submission" date="2020-03" db="EMBL/GenBank/DDBJ databases">
        <title>Spirochaetal bacteria isolated from arthropods constitute a novel genus Entomospira genus novum within the order Spirochaetales.</title>
        <authorList>
            <person name="Grana-Miraglia L."/>
            <person name="Sikutova S."/>
            <person name="Fingerle V."/>
            <person name="Sing A."/>
            <person name="Castillo-Ramirez S."/>
            <person name="Margos G."/>
            <person name="Rudolf I."/>
        </authorList>
    </citation>
    <scope>NUCLEOTIDE SEQUENCE</scope>
    <source>
        <strain evidence="7">BR149</strain>
    </source>
</reference>
<evidence type="ECO:0000256" key="3">
    <source>
        <dbReference type="ARBA" id="ARBA00022552"/>
    </source>
</evidence>
<keyword evidence="2 5" id="KW-0690">Ribosome biogenesis</keyword>
<evidence type="ECO:0000256" key="1">
    <source>
        <dbReference type="ARBA" id="ARBA00022490"/>
    </source>
</evidence>
<protein>
    <recommendedName>
        <fullName evidence="5">Ribosome maturation factor RimM</fullName>
    </recommendedName>
</protein>
<keyword evidence="1 5" id="KW-0963">Cytoplasm</keyword>
<evidence type="ECO:0000313" key="7">
    <source>
        <dbReference type="EMBL" id="NIZ69226.1"/>
    </source>
</evidence>
<name>A0A968GG72_9SPIO</name>
<dbReference type="GO" id="GO:0006364">
    <property type="term" value="P:rRNA processing"/>
    <property type="evidence" value="ECO:0007669"/>
    <property type="project" value="UniProtKB-UniRule"/>
</dbReference>
<comment type="function">
    <text evidence="5">An accessory protein needed during the final step in the assembly of 30S ribosomal subunit, possibly for assembly of the head region. Essential for efficient processing of 16S rRNA. May be needed both before and after RbfA during the maturation of 16S rRNA. It has affinity for free ribosomal 30S subunits but not for 70S ribosomes.</text>
</comment>
<dbReference type="InterPro" id="IPR009000">
    <property type="entry name" value="Transl_B-barrel_sf"/>
</dbReference>
<accession>A0A968GG72</accession>
<dbReference type="InterPro" id="IPR011961">
    <property type="entry name" value="RimM"/>
</dbReference>
<dbReference type="InterPro" id="IPR002676">
    <property type="entry name" value="RimM_N"/>
</dbReference>
<sequence length="172" mass="19472">MINKDAYLAIGKLHAPFALKGGVKFLSYSEDVKALRKLIGKPLLFLRAQEKFTIHIERVEIKGDSLILFLAGYDNPEMVKEALKGGELYAPRSLASTLARDEFYLSDLIGLEIIYEGNVIGQCVSYFEAAHTVVEVRMQSGELRYFPFIKEYFDMPNFTKKAVVLLRGDLLE</sequence>
<dbReference type="EMBL" id="JAATLM010000001">
    <property type="protein sequence ID" value="NIZ69226.1"/>
    <property type="molecule type" value="Genomic_DNA"/>
</dbReference>
<comment type="caution">
    <text evidence="7">The sequence shown here is derived from an EMBL/GenBank/DDBJ whole genome shotgun (WGS) entry which is preliminary data.</text>
</comment>
<comment type="similarity">
    <text evidence="5">Belongs to the RimM family.</text>
</comment>
<evidence type="ECO:0000259" key="6">
    <source>
        <dbReference type="Pfam" id="PF01782"/>
    </source>
</evidence>
<feature type="domain" description="RimM N-terminal" evidence="6">
    <location>
        <begin position="10"/>
        <end position="93"/>
    </location>
</feature>
<dbReference type="GO" id="GO:0005737">
    <property type="term" value="C:cytoplasm"/>
    <property type="evidence" value="ECO:0007669"/>
    <property type="project" value="UniProtKB-SubCell"/>
</dbReference>
<dbReference type="PANTHER" id="PTHR33692:SF1">
    <property type="entry name" value="RIBOSOME MATURATION FACTOR RIMM"/>
    <property type="match status" value="1"/>
</dbReference>
<evidence type="ECO:0000256" key="5">
    <source>
        <dbReference type="HAMAP-Rule" id="MF_00014"/>
    </source>
</evidence>
<organism evidence="7 8">
    <name type="scientific">Entomospira culicis</name>
    <dbReference type="NCBI Taxonomy" id="2719989"/>
    <lineage>
        <taxon>Bacteria</taxon>
        <taxon>Pseudomonadati</taxon>
        <taxon>Spirochaetota</taxon>
        <taxon>Spirochaetia</taxon>
        <taxon>Spirochaetales</taxon>
        <taxon>Spirochaetaceae</taxon>
        <taxon>Entomospira</taxon>
    </lineage>
</organism>
<dbReference type="SUPFAM" id="SSF50447">
    <property type="entry name" value="Translation proteins"/>
    <property type="match status" value="1"/>
</dbReference>
<dbReference type="Gene3D" id="2.40.30.60">
    <property type="entry name" value="RimM"/>
    <property type="match status" value="1"/>
</dbReference>
<dbReference type="GO" id="GO:0042274">
    <property type="term" value="P:ribosomal small subunit biogenesis"/>
    <property type="evidence" value="ECO:0007669"/>
    <property type="project" value="UniProtKB-UniRule"/>
</dbReference>
<comment type="domain">
    <text evidence="5">The PRC barrel domain binds ribosomal protein uS19.</text>
</comment>
<proteinExistence type="inferred from homology"/>
<keyword evidence="8" id="KW-1185">Reference proteome</keyword>
<dbReference type="InterPro" id="IPR036976">
    <property type="entry name" value="RimM_N_sf"/>
</dbReference>
<dbReference type="RefSeq" id="WP_167695322.1">
    <property type="nucleotide sequence ID" value="NZ_CP118181.1"/>
</dbReference>
<keyword evidence="4 5" id="KW-0143">Chaperone</keyword>
<dbReference type="HAMAP" id="MF_00014">
    <property type="entry name" value="Ribosome_mat_RimM"/>
    <property type="match status" value="1"/>
</dbReference>
<dbReference type="AlphaFoldDB" id="A0A968GG72"/>
<dbReference type="NCBIfam" id="TIGR02273">
    <property type="entry name" value="16S_RimM"/>
    <property type="match status" value="1"/>
</dbReference>
<dbReference type="GO" id="GO:0005840">
    <property type="term" value="C:ribosome"/>
    <property type="evidence" value="ECO:0007669"/>
    <property type="project" value="InterPro"/>
</dbReference>
<comment type="subcellular location">
    <subcellularLocation>
        <location evidence="5">Cytoplasm</location>
    </subcellularLocation>
</comment>
<evidence type="ECO:0000256" key="2">
    <source>
        <dbReference type="ARBA" id="ARBA00022517"/>
    </source>
</evidence>
<keyword evidence="3 5" id="KW-0698">rRNA processing</keyword>
<comment type="subunit">
    <text evidence="5">Binds ribosomal protein uS19.</text>
</comment>
<dbReference type="Proteomes" id="UP000778951">
    <property type="component" value="Unassembled WGS sequence"/>
</dbReference>
<dbReference type="Gene3D" id="2.30.30.240">
    <property type="entry name" value="PRC-barrel domain"/>
    <property type="match status" value="1"/>
</dbReference>
<dbReference type="PANTHER" id="PTHR33692">
    <property type="entry name" value="RIBOSOME MATURATION FACTOR RIMM"/>
    <property type="match status" value="1"/>
</dbReference>
<dbReference type="GO" id="GO:0043022">
    <property type="term" value="F:ribosome binding"/>
    <property type="evidence" value="ECO:0007669"/>
    <property type="project" value="InterPro"/>
</dbReference>
<evidence type="ECO:0000256" key="4">
    <source>
        <dbReference type="ARBA" id="ARBA00023186"/>
    </source>
</evidence>
<evidence type="ECO:0000313" key="8">
    <source>
        <dbReference type="Proteomes" id="UP000778951"/>
    </source>
</evidence>
<gene>
    <name evidence="5 7" type="primary">rimM</name>
    <name evidence="7" type="ORF">HCT48_03230</name>
</gene>